<organism evidence="1 2">
    <name type="scientific">Nephila pilipes</name>
    <name type="common">Giant wood spider</name>
    <name type="synonym">Nephila maculata</name>
    <dbReference type="NCBI Taxonomy" id="299642"/>
    <lineage>
        <taxon>Eukaryota</taxon>
        <taxon>Metazoa</taxon>
        <taxon>Ecdysozoa</taxon>
        <taxon>Arthropoda</taxon>
        <taxon>Chelicerata</taxon>
        <taxon>Arachnida</taxon>
        <taxon>Araneae</taxon>
        <taxon>Araneomorphae</taxon>
        <taxon>Entelegynae</taxon>
        <taxon>Araneoidea</taxon>
        <taxon>Nephilidae</taxon>
        <taxon>Nephila</taxon>
    </lineage>
</organism>
<comment type="caution">
    <text evidence="1">The sequence shown here is derived from an EMBL/GenBank/DDBJ whole genome shotgun (WGS) entry which is preliminary data.</text>
</comment>
<evidence type="ECO:0000313" key="1">
    <source>
        <dbReference type="EMBL" id="GFT30701.1"/>
    </source>
</evidence>
<proteinExistence type="predicted"/>
<evidence type="ECO:0000313" key="2">
    <source>
        <dbReference type="Proteomes" id="UP000887013"/>
    </source>
</evidence>
<keyword evidence="2" id="KW-1185">Reference proteome</keyword>
<dbReference type="AlphaFoldDB" id="A0A8X6NRI7"/>
<accession>A0A8X6NRI7</accession>
<protein>
    <submittedName>
        <fullName evidence="1">Uncharacterized protein</fullName>
    </submittedName>
</protein>
<feature type="non-terminal residue" evidence="1">
    <location>
        <position position="1"/>
    </location>
</feature>
<sequence length="25" mass="2975">CDGIFLVLLYLMIENLNMRETLFVN</sequence>
<dbReference type="Proteomes" id="UP000887013">
    <property type="component" value="Unassembled WGS sequence"/>
</dbReference>
<name>A0A8X6NRI7_NEPPI</name>
<gene>
    <name evidence="1" type="ORF">NPIL_329381</name>
</gene>
<reference evidence="1" key="1">
    <citation type="submission" date="2020-08" db="EMBL/GenBank/DDBJ databases">
        <title>Multicomponent nature underlies the extraordinary mechanical properties of spider dragline silk.</title>
        <authorList>
            <person name="Kono N."/>
            <person name="Nakamura H."/>
            <person name="Mori M."/>
            <person name="Yoshida Y."/>
            <person name="Ohtoshi R."/>
            <person name="Malay A.D."/>
            <person name="Moran D.A.P."/>
            <person name="Tomita M."/>
            <person name="Numata K."/>
            <person name="Arakawa K."/>
        </authorList>
    </citation>
    <scope>NUCLEOTIDE SEQUENCE</scope>
</reference>
<dbReference type="EMBL" id="BMAW01012845">
    <property type="protein sequence ID" value="GFT30701.1"/>
    <property type="molecule type" value="Genomic_DNA"/>
</dbReference>